<dbReference type="Gene3D" id="2.40.170.20">
    <property type="entry name" value="TonB-dependent receptor, beta-barrel domain"/>
    <property type="match status" value="1"/>
</dbReference>
<dbReference type="InterPro" id="IPR036942">
    <property type="entry name" value="Beta-barrel_TonB_sf"/>
</dbReference>
<dbReference type="Pfam" id="PF07715">
    <property type="entry name" value="Plug"/>
    <property type="match status" value="1"/>
</dbReference>
<keyword evidence="2" id="KW-0472">Membrane</keyword>
<dbReference type="InterPro" id="IPR008969">
    <property type="entry name" value="CarboxyPept-like_regulatory"/>
</dbReference>
<gene>
    <name evidence="5" type="ORF">MQE35_11895</name>
</gene>
<evidence type="ECO:0000256" key="1">
    <source>
        <dbReference type="ARBA" id="ARBA00004442"/>
    </source>
</evidence>
<feature type="domain" description="TonB-dependent receptor plug" evidence="4">
    <location>
        <begin position="224"/>
        <end position="299"/>
    </location>
</feature>
<dbReference type="Gene3D" id="2.170.130.10">
    <property type="entry name" value="TonB-dependent receptor, plug domain"/>
    <property type="match status" value="1"/>
</dbReference>
<protein>
    <submittedName>
        <fullName evidence="5">TonB-dependent receptor</fullName>
    </submittedName>
</protein>
<dbReference type="RefSeq" id="WP_255841622.1">
    <property type="nucleotide sequence ID" value="NZ_CP094358.1"/>
</dbReference>
<evidence type="ECO:0000256" key="2">
    <source>
        <dbReference type="ARBA" id="ARBA00023136"/>
    </source>
</evidence>
<sequence length="855" mass="97786">MQVILTNSLRQIVLLLSFLLFFTFCVSQENEKEKVKLTDALQEIEGLFDIKFSYIEENVAGILIQKPILDEELPNILKKIENQTILLFEKLNNTYYSISQRTASTLCGIIVDSESKKPLFGATVQSLNTNDVTVSNKHGKFTLYNTKPDHFLKIRSIGYETFTISANELYKTPCTIIYLKQKTEILSEVVVHQYLTTGLNKQKDGNITINTKDFGILPGLTEPDVLQTIQALPGVESVNETVSNINVRGGTHDHNLLLWDNIKMYQSGHFFGLISAFNPYLTEKVSVIKNGTSSSYGDGISSTIDMQSFNYIKDNFYGGAGLNLISGDVFAHVPVTNNFALQLSVRRSMTDFLKTPTYNQFYNRVFQDSKITNIQNEEIEENVSRSEDFFFYDANLKLFYDINNKHLVRTNVIFMNNALEYAETLYNESGSETKISSLDQKNFAFGGTLKSFWNDKFSTRLTAYYTNYELEAINFALLTDQRLLVNNEILETGVKLNTNYRISDDVNLLNGYQFYEVGITNFEDVINPDFRRKIKNVIRNHALFSEVEYQSPSNDLFARVGIRLNYIEKFGRFLPEPRVILNKKISNNFHAEFLAEMKCQTTNQIIDLQRDFLGVEKRKWVLANDADLPVTQSNQMSLGFNYNLKDFYVGIEGFYKEVYGVTTSNQGFQNQDQFQRTSGNYKVKGLEFLINKKTSKYSTWLGYTLSKNDYSFEELNPRNFRNNVDVRHSLSFAGTYTLNKLKIALGINWRTGKPYTKPVKGNEVTITIGDNIINYETPNSSTLPPYFRADFSSSYKFSLGRKVTATAGIAILNLLNRKNTLDTYYRLKDSEGTEVQQVENVSLGITPNASFRVFF</sequence>
<evidence type="ECO:0000313" key="6">
    <source>
        <dbReference type="Proteomes" id="UP000831290"/>
    </source>
</evidence>
<dbReference type="SUPFAM" id="SSF56935">
    <property type="entry name" value="Porins"/>
    <property type="match status" value="1"/>
</dbReference>
<evidence type="ECO:0000256" key="3">
    <source>
        <dbReference type="ARBA" id="ARBA00023237"/>
    </source>
</evidence>
<dbReference type="InterPro" id="IPR012910">
    <property type="entry name" value="Plug_dom"/>
</dbReference>
<accession>A0A9E7CTM3</accession>
<dbReference type="KEGG" id="fbm:MQE35_11895"/>
<dbReference type="AlphaFoldDB" id="A0A9E7CTM3"/>
<keyword evidence="6" id="KW-1185">Reference proteome</keyword>
<keyword evidence="3" id="KW-0998">Cell outer membrane</keyword>
<dbReference type="InterPro" id="IPR037066">
    <property type="entry name" value="Plug_dom_sf"/>
</dbReference>
<dbReference type="SUPFAM" id="SSF49464">
    <property type="entry name" value="Carboxypeptidase regulatory domain-like"/>
    <property type="match status" value="1"/>
</dbReference>
<reference evidence="5" key="1">
    <citation type="submission" date="2022-03" db="EMBL/GenBank/DDBJ databases">
        <title>Description of Abyssus ytuae gen. nov., sp. nov., a novel member of the family Flavobacteriaceae isolated from the sediment of Mariana Trench.</title>
        <authorList>
            <person name="Zhang J."/>
            <person name="Xu X."/>
        </authorList>
    </citation>
    <scope>NUCLEOTIDE SEQUENCE</scope>
    <source>
        <strain evidence="5">MT3330</strain>
    </source>
</reference>
<dbReference type="Proteomes" id="UP000831290">
    <property type="component" value="Chromosome"/>
</dbReference>
<evidence type="ECO:0000259" key="4">
    <source>
        <dbReference type="Pfam" id="PF07715"/>
    </source>
</evidence>
<keyword evidence="5" id="KW-0675">Receptor</keyword>
<organism evidence="5 6">
    <name type="scientific">Abyssalbus ytuae</name>
    <dbReference type="NCBI Taxonomy" id="2926907"/>
    <lineage>
        <taxon>Bacteria</taxon>
        <taxon>Pseudomonadati</taxon>
        <taxon>Bacteroidota</taxon>
        <taxon>Flavobacteriia</taxon>
        <taxon>Flavobacteriales</taxon>
        <taxon>Flavobacteriaceae</taxon>
        <taxon>Abyssalbus</taxon>
    </lineage>
</organism>
<dbReference type="EMBL" id="CP094358">
    <property type="protein sequence ID" value="UOB16437.1"/>
    <property type="molecule type" value="Genomic_DNA"/>
</dbReference>
<proteinExistence type="predicted"/>
<evidence type="ECO:0000313" key="5">
    <source>
        <dbReference type="EMBL" id="UOB16437.1"/>
    </source>
</evidence>
<dbReference type="GO" id="GO:0009279">
    <property type="term" value="C:cell outer membrane"/>
    <property type="evidence" value="ECO:0007669"/>
    <property type="project" value="UniProtKB-SubCell"/>
</dbReference>
<dbReference type="Pfam" id="PF13715">
    <property type="entry name" value="CarbopepD_reg_2"/>
    <property type="match status" value="1"/>
</dbReference>
<comment type="subcellular location">
    <subcellularLocation>
        <location evidence="1">Cell outer membrane</location>
    </subcellularLocation>
</comment>
<name>A0A9E7CTM3_9FLAO</name>